<dbReference type="InterPro" id="IPR051609">
    <property type="entry name" value="NmrA/Isoflavone_reductase-like"/>
</dbReference>
<dbReference type="Proteomes" id="UP000249619">
    <property type="component" value="Unassembled WGS sequence"/>
</dbReference>
<evidence type="ECO:0000313" key="4">
    <source>
        <dbReference type="EMBL" id="RAR03307.1"/>
    </source>
</evidence>
<dbReference type="Gene3D" id="3.40.50.720">
    <property type="entry name" value="NAD(P)-binding Rossmann-like Domain"/>
    <property type="match status" value="1"/>
</dbReference>
<dbReference type="PANTHER" id="PTHR47706">
    <property type="entry name" value="NMRA-LIKE FAMILY PROTEIN"/>
    <property type="match status" value="1"/>
</dbReference>
<reference evidence="5" key="1">
    <citation type="submission" date="2018-05" db="EMBL/GenBank/DDBJ databases">
        <title>Draft genome sequence of Stemphylium lycopersici strain CIDEFI 213.</title>
        <authorList>
            <person name="Medina R."/>
            <person name="Franco M.E.E."/>
            <person name="Lucentini C.G."/>
            <person name="Saparrat M.C.N."/>
            <person name="Balatti P.A."/>
        </authorList>
    </citation>
    <scope>NUCLEOTIDE SEQUENCE [LARGE SCALE GENOMIC DNA]</scope>
    <source>
        <strain evidence="5">CIDEFI 213</strain>
    </source>
</reference>
<proteinExistence type="predicted"/>
<dbReference type="InterPro" id="IPR008030">
    <property type="entry name" value="NmrA-like"/>
</dbReference>
<protein>
    <submittedName>
        <fullName evidence="4">Isoflavone reductase family protein</fullName>
    </submittedName>
</protein>
<comment type="caution">
    <text evidence="4">The sequence shown here is derived from an EMBL/GenBank/DDBJ whole genome shotgun (WGS) entry which is preliminary data.</text>
</comment>
<name>A0A364MU87_STELY</name>
<organism evidence="4 5">
    <name type="scientific">Stemphylium lycopersici</name>
    <name type="common">Tomato gray leaf spot disease fungus</name>
    <name type="synonym">Thyrospora lycopersici</name>
    <dbReference type="NCBI Taxonomy" id="183478"/>
    <lineage>
        <taxon>Eukaryota</taxon>
        <taxon>Fungi</taxon>
        <taxon>Dikarya</taxon>
        <taxon>Ascomycota</taxon>
        <taxon>Pezizomycotina</taxon>
        <taxon>Dothideomycetes</taxon>
        <taxon>Pleosporomycetidae</taxon>
        <taxon>Pleosporales</taxon>
        <taxon>Pleosporineae</taxon>
        <taxon>Pleosporaceae</taxon>
        <taxon>Stemphylium</taxon>
    </lineage>
</organism>
<dbReference type="InterPro" id="IPR036291">
    <property type="entry name" value="NAD(P)-bd_dom_sf"/>
</dbReference>
<sequence>MAGGDSDLQLRIVDAIVAARVQRFVPDEFSHDSLNEQLQARLPKHAARAKVVNHLETLSKTNPDFEWIAVATGYTLDTSLTNGSMGFDMEWHSATVHGAGTEPFAASSLARLGHVVARVLAHWETVKNQYIYAAGTVTSANEVLKAAENVTGHEFAVGNHDVEECIQEGRKRIQRGYPDTGIFLLERSVLYDKQLAAVAPFQTRSANELLSLAPESVEDIVATAYHDLKHLGKPGCGCSA</sequence>
<dbReference type="AlphaFoldDB" id="A0A364MU87"/>
<feature type="domain" description="NmrA-like" evidence="3">
    <location>
        <begin position="9"/>
        <end position="156"/>
    </location>
</feature>
<keyword evidence="2" id="KW-0560">Oxidoreductase</keyword>
<evidence type="ECO:0000256" key="2">
    <source>
        <dbReference type="ARBA" id="ARBA00023002"/>
    </source>
</evidence>
<dbReference type="EMBL" id="QGDH01000185">
    <property type="protein sequence ID" value="RAR03307.1"/>
    <property type="molecule type" value="Genomic_DNA"/>
</dbReference>
<keyword evidence="5" id="KW-1185">Reference proteome</keyword>
<dbReference type="SUPFAM" id="SSF51735">
    <property type="entry name" value="NAD(P)-binding Rossmann-fold domains"/>
    <property type="match status" value="1"/>
</dbReference>
<gene>
    <name evidence="4" type="ORF">DDE83_008276</name>
</gene>
<keyword evidence="1" id="KW-0521">NADP</keyword>
<evidence type="ECO:0000313" key="5">
    <source>
        <dbReference type="Proteomes" id="UP000249619"/>
    </source>
</evidence>
<dbReference type="Pfam" id="PF05368">
    <property type="entry name" value="NmrA"/>
    <property type="match status" value="1"/>
</dbReference>
<dbReference type="GO" id="GO:0016491">
    <property type="term" value="F:oxidoreductase activity"/>
    <property type="evidence" value="ECO:0007669"/>
    <property type="project" value="UniProtKB-KW"/>
</dbReference>
<accession>A0A364MU87</accession>
<dbReference type="PANTHER" id="PTHR47706:SF10">
    <property type="entry name" value="NMRA-LIKE DOMAIN-CONTAINING PROTEIN"/>
    <property type="match status" value="1"/>
</dbReference>
<evidence type="ECO:0000256" key="1">
    <source>
        <dbReference type="ARBA" id="ARBA00022857"/>
    </source>
</evidence>
<evidence type="ECO:0000259" key="3">
    <source>
        <dbReference type="Pfam" id="PF05368"/>
    </source>
</evidence>
<dbReference type="Gene3D" id="3.90.25.10">
    <property type="entry name" value="UDP-galactose 4-epimerase, domain 1"/>
    <property type="match status" value="1"/>
</dbReference>